<evidence type="ECO:0000313" key="3">
    <source>
        <dbReference type="EMBL" id="QDT09971.1"/>
    </source>
</evidence>
<evidence type="ECO:0008006" key="5">
    <source>
        <dbReference type="Google" id="ProtNLM"/>
    </source>
</evidence>
<name>A0A517NS66_9BACT</name>
<keyword evidence="2" id="KW-0732">Signal</keyword>
<feature type="compositionally biased region" description="Polar residues" evidence="1">
    <location>
        <begin position="48"/>
        <end position="58"/>
    </location>
</feature>
<dbReference type="RefSeq" id="WP_419189862.1">
    <property type="nucleotide sequence ID" value="NZ_CP036526.1"/>
</dbReference>
<reference evidence="3 4" key="1">
    <citation type="submission" date="2019-02" db="EMBL/GenBank/DDBJ databases">
        <title>Deep-cultivation of Planctomycetes and their phenomic and genomic characterization uncovers novel biology.</title>
        <authorList>
            <person name="Wiegand S."/>
            <person name="Jogler M."/>
            <person name="Boedeker C."/>
            <person name="Pinto D."/>
            <person name="Vollmers J."/>
            <person name="Rivas-Marin E."/>
            <person name="Kohn T."/>
            <person name="Peeters S.H."/>
            <person name="Heuer A."/>
            <person name="Rast P."/>
            <person name="Oberbeckmann S."/>
            <person name="Bunk B."/>
            <person name="Jeske O."/>
            <person name="Meyerdierks A."/>
            <person name="Storesund J.E."/>
            <person name="Kallscheuer N."/>
            <person name="Luecker S."/>
            <person name="Lage O.M."/>
            <person name="Pohl T."/>
            <person name="Merkel B.J."/>
            <person name="Hornburger P."/>
            <person name="Mueller R.-W."/>
            <person name="Bruemmer F."/>
            <person name="Labrenz M."/>
            <person name="Spormann A.M."/>
            <person name="Op den Camp H."/>
            <person name="Overmann J."/>
            <person name="Amann R."/>
            <person name="Jetten M.S.M."/>
            <person name="Mascher T."/>
            <person name="Medema M.H."/>
            <person name="Devos D.P."/>
            <person name="Kaster A.-K."/>
            <person name="Ovreas L."/>
            <person name="Rohde M."/>
            <person name="Galperin M.Y."/>
            <person name="Jogler C."/>
        </authorList>
    </citation>
    <scope>NUCLEOTIDE SEQUENCE [LARGE SCALE GENOMIC DNA]</scope>
    <source>
        <strain evidence="3 4">K23_9</strain>
    </source>
</reference>
<evidence type="ECO:0000313" key="4">
    <source>
        <dbReference type="Proteomes" id="UP000319817"/>
    </source>
</evidence>
<gene>
    <name evidence="3" type="ORF">K239x_19240</name>
</gene>
<evidence type="ECO:0000256" key="1">
    <source>
        <dbReference type="SAM" id="MobiDB-lite"/>
    </source>
</evidence>
<evidence type="ECO:0000256" key="2">
    <source>
        <dbReference type="SAM" id="SignalP"/>
    </source>
</evidence>
<dbReference type="EMBL" id="CP036526">
    <property type="protein sequence ID" value="QDT09971.1"/>
    <property type="molecule type" value="Genomic_DNA"/>
</dbReference>
<accession>A0A517NS66</accession>
<keyword evidence="4" id="KW-1185">Reference proteome</keyword>
<dbReference type="Proteomes" id="UP000319817">
    <property type="component" value="Chromosome"/>
</dbReference>
<feature type="signal peptide" evidence="2">
    <location>
        <begin position="1"/>
        <end position="20"/>
    </location>
</feature>
<proteinExistence type="predicted"/>
<protein>
    <recommendedName>
        <fullName evidence="5">Secreted protein</fullName>
    </recommendedName>
</protein>
<sequence length="58" mass="6137" precursor="true">MTKTKFVLAAALLVLPMCFAGCGGSDENAVVPEAVMTEEEEASYEEQSYGSTDDASQN</sequence>
<feature type="region of interest" description="Disordered" evidence="1">
    <location>
        <begin position="36"/>
        <end position="58"/>
    </location>
</feature>
<dbReference type="AlphaFoldDB" id="A0A517NS66"/>
<feature type="chain" id="PRO_5021710159" description="Secreted protein" evidence="2">
    <location>
        <begin position="21"/>
        <end position="58"/>
    </location>
</feature>
<organism evidence="3 4">
    <name type="scientific">Stieleria marina</name>
    <dbReference type="NCBI Taxonomy" id="1930275"/>
    <lineage>
        <taxon>Bacteria</taxon>
        <taxon>Pseudomonadati</taxon>
        <taxon>Planctomycetota</taxon>
        <taxon>Planctomycetia</taxon>
        <taxon>Pirellulales</taxon>
        <taxon>Pirellulaceae</taxon>
        <taxon>Stieleria</taxon>
    </lineage>
</organism>